<keyword evidence="1" id="KW-1133">Transmembrane helix</keyword>
<accession>A0A0C7MWR9</accession>
<evidence type="ECO:0000313" key="3">
    <source>
        <dbReference type="Proteomes" id="UP000054304"/>
    </source>
</evidence>
<dbReference type="HOGENOM" id="CLU_1865458_0_0_1"/>
<protein>
    <submittedName>
        <fullName evidence="2">LALA0S11e04456g1_1</fullName>
    </submittedName>
</protein>
<keyword evidence="1" id="KW-0472">Membrane</keyword>
<dbReference type="RefSeq" id="XP_022630658.1">
    <property type="nucleotide sequence ID" value="XM_022775292.1"/>
</dbReference>
<evidence type="ECO:0000313" key="2">
    <source>
        <dbReference type="EMBL" id="CEP64451.1"/>
    </source>
</evidence>
<dbReference type="OrthoDB" id="4053693at2759"/>
<feature type="transmembrane region" description="Helical" evidence="1">
    <location>
        <begin position="111"/>
        <end position="130"/>
    </location>
</feature>
<keyword evidence="1" id="KW-0812">Transmembrane</keyword>
<dbReference type="AlphaFoldDB" id="A0A0C7MWR9"/>
<evidence type="ECO:0000256" key="1">
    <source>
        <dbReference type="SAM" id="Phobius"/>
    </source>
</evidence>
<feature type="transmembrane region" description="Helical" evidence="1">
    <location>
        <begin position="84"/>
        <end position="105"/>
    </location>
</feature>
<sequence length="137" mass="15572">MSSGKPFKLPFEVSKRNLWSNVAINSAFGLGIYFLYKDYTSSGHKPISERATRTVNQELPDPITQTPINVQGPFARRNISYRELSFATVGYGFVMQLANMAHVTYGRNSLFYKAGLASVFLYPPLLYYLYKAREPIQ</sequence>
<organism evidence="2 3">
    <name type="scientific">Lachancea lanzarotensis</name>
    <dbReference type="NCBI Taxonomy" id="1245769"/>
    <lineage>
        <taxon>Eukaryota</taxon>
        <taxon>Fungi</taxon>
        <taxon>Dikarya</taxon>
        <taxon>Ascomycota</taxon>
        <taxon>Saccharomycotina</taxon>
        <taxon>Saccharomycetes</taxon>
        <taxon>Saccharomycetales</taxon>
        <taxon>Saccharomycetaceae</taxon>
        <taxon>Lachancea</taxon>
    </lineage>
</organism>
<reference evidence="2 3" key="1">
    <citation type="submission" date="2014-12" db="EMBL/GenBank/DDBJ databases">
        <authorList>
            <person name="Neuveglise Cecile"/>
        </authorList>
    </citation>
    <scope>NUCLEOTIDE SEQUENCE [LARGE SCALE GENOMIC DNA]</scope>
    <source>
        <strain evidence="2 3">CBS 12615</strain>
    </source>
</reference>
<dbReference type="EMBL" id="LN736370">
    <property type="protein sequence ID" value="CEP64451.1"/>
    <property type="molecule type" value="Genomic_DNA"/>
</dbReference>
<dbReference type="GeneID" id="34688003"/>
<gene>
    <name evidence="2" type="ORF">LALA0_S11e04456g</name>
</gene>
<name>A0A0C7MWR9_9SACH</name>
<keyword evidence="3" id="KW-1185">Reference proteome</keyword>
<proteinExistence type="predicted"/>
<feature type="transmembrane region" description="Helical" evidence="1">
    <location>
        <begin position="18"/>
        <end position="36"/>
    </location>
</feature>
<dbReference type="Proteomes" id="UP000054304">
    <property type="component" value="Unassembled WGS sequence"/>
</dbReference>